<protein>
    <submittedName>
        <fullName evidence="1">Uncharacterized protein</fullName>
    </submittedName>
</protein>
<name>A0AAE0NNP6_9PEZI</name>
<evidence type="ECO:0000313" key="2">
    <source>
        <dbReference type="Proteomes" id="UP001285441"/>
    </source>
</evidence>
<gene>
    <name evidence="1" type="ORF">B0H63DRAFT_173136</name>
</gene>
<accession>A0AAE0NNP6</accession>
<organism evidence="1 2">
    <name type="scientific">Podospora didyma</name>
    <dbReference type="NCBI Taxonomy" id="330526"/>
    <lineage>
        <taxon>Eukaryota</taxon>
        <taxon>Fungi</taxon>
        <taxon>Dikarya</taxon>
        <taxon>Ascomycota</taxon>
        <taxon>Pezizomycotina</taxon>
        <taxon>Sordariomycetes</taxon>
        <taxon>Sordariomycetidae</taxon>
        <taxon>Sordariales</taxon>
        <taxon>Podosporaceae</taxon>
        <taxon>Podospora</taxon>
    </lineage>
</organism>
<reference evidence="1" key="2">
    <citation type="submission" date="2023-06" db="EMBL/GenBank/DDBJ databases">
        <authorList>
            <consortium name="Lawrence Berkeley National Laboratory"/>
            <person name="Haridas S."/>
            <person name="Hensen N."/>
            <person name="Bonometti L."/>
            <person name="Westerberg I."/>
            <person name="Brannstrom I.O."/>
            <person name="Guillou S."/>
            <person name="Cros-Aarteil S."/>
            <person name="Calhoun S."/>
            <person name="Kuo A."/>
            <person name="Mondo S."/>
            <person name="Pangilinan J."/>
            <person name="Riley R."/>
            <person name="LaButti K."/>
            <person name="Andreopoulos B."/>
            <person name="Lipzen A."/>
            <person name="Chen C."/>
            <person name="Yanf M."/>
            <person name="Daum C."/>
            <person name="Ng V."/>
            <person name="Clum A."/>
            <person name="Steindorff A."/>
            <person name="Ohm R."/>
            <person name="Martin F."/>
            <person name="Silar P."/>
            <person name="Natvig D."/>
            <person name="Lalanne C."/>
            <person name="Gautier V."/>
            <person name="Ament-velasquez S.L."/>
            <person name="Kruys A."/>
            <person name="Hutchinson M.I."/>
            <person name="Powell A.J."/>
            <person name="Barry K."/>
            <person name="Miller A.N."/>
            <person name="Grigoriev I.V."/>
            <person name="Debuchy R."/>
            <person name="Gladieux P."/>
            <person name="Thoren M.H."/>
            <person name="Johannesson H."/>
        </authorList>
    </citation>
    <scope>NUCLEOTIDE SEQUENCE</scope>
    <source>
        <strain evidence="1">CBS 232.78</strain>
    </source>
</reference>
<dbReference type="Proteomes" id="UP001285441">
    <property type="component" value="Unassembled WGS sequence"/>
</dbReference>
<evidence type="ECO:0000313" key="1">
    <source>
        <dbReference type="EMBL" id="KAK3384902.1"/>
    </source>
</evidence>
<sequence>MMAIVETVVELIASWGLKLPHFTALGKLLPRRTRVAESLLVLPRRHCDSGYFLAFGNSKKTKFETCGGSRNGMVWLQQRADAAASAGPCQCRTGWKAGAGTSATQVIHPCAKRSSKPPPRSYASVLNRNSLSNRNFLLSEHGRAPPDSNAGWRNQEMRRSLLQSRFGRGGKALDVLNFGLPLKHGSCRVSAAGSNLHSWSGRHCGSQRFLPSNF</sequence>
<proteinExistence type="predicted"/>
<dbReference type="AlphaFoldDB" id="A0AAE0NNP6"/>
<keyword evidence="2" id="KW-1185">Reference proteome</keyword>
<reference evidence="1" key="1">
    <citation type="journal article" date="2023" name="Mol. Phylogenet. Evol.">
        <title>Genome-scale phylogeny and comparative genomics of the fungal order Sordariales.</title>
        <authorList>
            <person name="Hensen N."/>
            <person name="Bonometti L."/>
            <person name="Westerberg I."/>
            <person name="Brannstrom I.O."/>
            <person name="Guillou S."/>
            <person name="Cros-Aarteil S."/>
            <person name="Calhoun S."/>
            <person name="Haridas S."/>
            <person name="Kuo A."/>
            <person name="Mondo S."/>
            <person name="Pangilinan J."/>
            <person name="Riley R."/>
            <person name="LaButti K."/>
            <person name="Andreopoulos B."/>
            <person name="Lipzen A."/>
            <person name="Chen C."/>
            <person name="Yan M."/>
            <person name="Daum C."/>
            <person name="Ng V."/>
            <person name="Clum A."/>
            <person name="Steindorff A."/>
            <person name="Ohm R.A."/>
            <person name="Martin F."/>
            <person name="Silar P."/>
            <person name="Natvig D.O."/>
            <person name="Lalanne C."/>
            <person name="Gautier V."/>
            <person name="Ament-Velasquez S.L."/>
            <person name="Kruys A."/>
            <person name="Hutchinson M.I."/>
            <person name="Powell A.J."/>
            <person name="Barry K."/>
            <person name="Miller A.N."/>
            <person name="Grigoriev I.V."/>
            <person name="Debuchy R."/>
            <person name="Gladieux P."/>
            <person name="Hiltunen Thoren M."/>
            <person name="Johannesson H."/>
        </authorList>
    </citation>
    <scope>NUCLEOTIDE SEQUENCE</scope>
    <source>
        <strain evidence="1">CBS 232.78</strain>
    </source>
</reference>
<dbReference type="EMBL" id="JAULSW010000004">
    <property type="protein sequence ID" value="KAK3384902.1"/>
    <property type="molecule type" value="Genomic_DNA"/>
</dbReference>
<comment type="caution">
    <text evidence="1">The sequence shown here is derived from an EMBL/GenBank/DDBJ whole genome shotgun (WGS) entry which is preliminary data.</text>
</comment>